<dbReference type="Gene3D" id="3.40.1580.10">
    <property type="entry name" value="SMI1/KNR4-like"/>
    <property type="match status" value="1"/>
</dbReference>
<evidence type="ECO:0000313" key="2">
    <source>
        <dbReference type="EMBL" id="MFC5224479.1"/>
    </source>
</evidence>
<organism evidence="2 3">
    <name type="scientific">Streptomyces fimbriatus</name>
    <dbReference type="NCBI Taxonomy" id="68197"/>
    <lineage>
        <taxon>Bacteria</taxon>
        <taxon>Bacillati</taxon>
        <taxon>Actinomycetota</taxon>
        <taxon>Actinomycetes</taxon>
        <taxon>Kitasatosporales</taxon>
        <taxon>Streptomycetaceae</taxon>
        <taxon>Streptomyces</taxon>
    </lineage>
</organism>
<proteinExistence type="predicted"/>
<accession>A0ABW0D2E7</accession>
<dbReference type="Proteomes" id="UP001596156">
    <property type="component" value="Unassembled WGS sequence"/>
</dbReference>
<feature type="region of interest" description="Disordered" evidence="1">
    <location>
        <begin position="64"/>
        <end position="84"/>
    </location>
</feature>
<evidence type="ECO:0000256" key="1">
    <source>
        <dbReference type="SAM" id="MobiDB-lite"/>
    </source>
</evidence>
<dbReference type="Pfam" id="PF14568">
    <property type="entry name" value="SUKH_6"/>
    <property type="match status" value="1"/>
</dbReference>
<dbReference type="SUPFAM" id="SSF160631">
    <property type="entry name" value="SMI1/KNR4-like"/>
    <property type="match status" value="1"/>
</dbReference>
<keyword evidence="3" id="KW-1185">Reference proteome</keyword>
<protein>
    <submittedName>
        <fullName evidence="2">SMI1/KNR4 family protein</fullName>
    </submittedName>
</protein>
<name>A0ABW0D2E7_STRFI</name>
<gene>
    <name evidence="2" type="ORF">ACFPN6_07680</name>
</gene>
<evidence type="ECO:0000313" key="3">
    <source>
        <dbReference type="Proteomes" id="UP001596156"/>
    </source>
</evidence>
<dbReference type="RefSeq" id="WP_344645728.1">
    <property type="nucleotide sequence ID" value="NZ_BAAASS010000019.1"/>
</dbReference>
<reference evidence="3" key="1">
    <citation type="journal article" date="2019" name="Int. J. Syst. Evol. Microbiol.">
        <title>The Global Catalogue of Microorganisms (GCM) 10K type strain sequencing project: providing services to taxonomists for standard genome sequencing and annotation.</title>
        <authorList>
            <consortium name="The Broad Institute Genomics Platform"/>
            <consortium name="The Broad Institute Genome Sequencing Center for Infectious Disease"/>
            <person name="Wu L."/>
            <person name="Ma J."/>
        </authorList>
    </citation>
    <scope>NUCLEOTIDE SEQUENCE [LARGE SCALE GENOMIC DNA]</scope>
    <source>
        <strain evidence="3">CCM 8479</strain>
    </source>
</reference>
<dbReference type="EMBL" id="JBHSKL010000009">
    <property type="protein sequence ID" value="MFC5224479.1"/>
    <property type="molecule type" value="Genomic_DNA"/>
</dbReference>
<comment type="caution">
    <text evidence="2">The sequence shown here is derived from an EMBL/GenBank/DDBJ whole genome shotgun (WGS) entry which is preliminary data.</text>
</comment>
<dbReference type="InterPro" id="IPR037883">
    <property type="entry name" value="Knr4/Smi1-like_sf"/>
</dbReference>
<sequence>MTGNPHLAWCVPPPAAPVDARGSWAAVEAELGVRLPDDYKRLVETYGWGEFCDYLCLRTPFGTSEHNGVARQSGRLSGAPERDRERYPYPLVRLRADC</sequence>